<name>A0A0A5GHC6_9BACI</name>
<reference evidence="3 4" key="1">
    <citation type="submission" date="2013-08" db="EMBL/GenBank/DDBJ databases">
        <authorList>
            <person name="Huang J."/>
            <person name="Wang G."/>
        </authorList>
    </citation>
    <scope>NUCLEOTIDE SEQUENCE [LARGE SCALE GENOMIC DNA]</scope>
    <source>
        <strain evidence="3 4">JSM 076056</strain>
    </source>
</reference>
<dbReference type="Proteomes" id="UP000030528">
    <property type="component" value="Unassembled WGS sequence"/>
</dbReference>
<protein>
    <submittedName>
        <fullName evidence="3">Esterase</fullName>
    </submittedName>
</protein>
<keyword evidence="1" id="KW-0378">Hydrolase</keyword>
<accession>A0A0A5GHC6</accession>
<dbReference type="PANTHER" id="PTHR22946:SF9">
    <property type="entry name" value="POLYKETIDE TRANSFERASE AF380"/>
    <property type="match status" value="1"/>
</dbReference>
<dbReference type="GO" id="GO:0006508">
    <property type="term" value="P:proteolysis"/>
    <property type="evidence" value="ECO:0007669"/>
    <property type="project" value="InterPro"/>
</dbReference>
<organism evidence="3 4">
    <name type="scientific">Pontibacillus halophilus JSM 076056 = DSM 19796</name>
    <dbReference type="NCBI Taxonomy" id="1385510"/>
    <lineage>
        <taxon>Bacteria</taxon>
        <taxon>Bacillati</taxon>
        <taxon>Bacillota</taxon>
        <taxon>Bacilli</taxon>
        <taxon>Bacillales</taxon>
        <taxon>Bacillaceae</taxon>
        <taxon>Pontibacillus</taxon>
    </lineage>
</organism>
<dbReference type="AlphaFoldDB" id="A0A0A5GHC6"/>
<keyword evidence="4" id="KW-1185">Reference proteome</keyword>
<evidence type="ECO:0000313" key="3">
    <source>
        <dbReference type="EMBL" id="KGX92671.1"/>
    </source>
</evidence>
<dbReference type="eggNOG" id="COG1073">
    <property type="taxonomic scope" value="Bacteria"/>
</dbReference>
<dbReference type="Gene3D" id="3.40.50.1820">
    <property type="entry name" value="alpha/beta hydrolase"/>
    <property type="match status" value="1"/>
</dbReference>
<comment type="caution">
    <text evidence="3">The sequence shown here is derived from an EMBL/GenBank/DDBJ whole genome shotgun (WGS) entry which is preliminary data.</text>
</comment>
<proteinExistence type="predicted"/>
<dbReference type="InterPro" id="IPR050261">
    <property type="entry name" value="FrsA_esterase"/>
</dbReference>
<dbReference type="PANTHER" id="PTHR22946">
    <property type="entry name" value="DIENELACTONE HYDROLASE DOMAIN-CONTAINING PROTEIN-RELATED"/>
    <property type="match status" value="1"/>
</dbReference>
<dbReference type="EMBL" id="AVPE01000005">
    <property type="protein sequence ID" value="KGX92671.1"/>
    <property type="molecule type" value="Genomic_DNA"/>
</dbReference>
<dbReference type="GO" id="GO:0052689">
    <property type="term" value="F:carboxylic ester hydrolase activity"/>
    <property type="evidence" value="ECO:0007669"/>
    <property type="project" value="UniProtKB-ARBA"/>
</dbReference>
<dbReference type="InterPro" id="IPR001375">
    <property type="entry name" value="Peptidase_S9_cat"/>
</dbReference>
<dbReference type="STRING" id="1385510.GCA_000425205_01808"/>
<dbReference type="SUPFAM" id="SSF53474">
    <property type="entry name" value="alpha/beta-Hydrolases"/>
    <property type="match status" value="1"/>
</dbReference>
<evidence type="ECO:0000256" key="1">
    <source>
        <dbReference type="ARBA" id="ARBA00022801"/>
    </source>
</evidence>
<gene>
    <name evidence="3" type="ORF">N781_15245</name>
</gene>
<evidence type="ECO:0000313" key="4">
    <source>
        <dbReference type="Proteomes" id="UP000030528"/>
    </source>
</evidence>
<dbReference type="GO" id="GO:0008236">
    <property type="term" value="F:serine-type peptidase activity"/>
    <property type="evidence" value="ECO:0007669"/>
    <property type="project" value="InterPro"/>
</dbReference>
<feature type="domain" description="Peptidase S9 prolyl oligopeptidase catalytic" evidence="2">
    <location>
        <begin position="48"/>
        <end position="239"/>
    </location>
</feature>
<evidence type="ECO:0000259" key="2">
    <source>
        <dbReference type="Pfam" id="PF00326"/>
    </source>
</evidence>
<sequence length="254" mass="29326">MIGIYKETLQHIPALIVVDAEKYNEALPVHTYFHGYTSCKENQLHLAYRLAEKGYRVVLPDSRYHGDRTENLSQQEVQVRFWQIVKENVSDLAIIKEELERRDLLLDGRIGVGGTSMGGITTAAALTQYDWIKASTILMGSPKLVRLAEEMVEGIRTQGIEIPLTDEQLQKEVDSLRPYDLSLNMDRLQERPIFFWHGDKDPVVPYDHSYQFYNDAIPSYRNPESIRFLTEVGRDHKVSTFAITETAKWLEMHL</sequence>
<dbReference type="Pfam" id="PF00326">
    <property type="entry name" value="Peptidase_S9"/>
    <property type="match status" value="1"/>
</dbReference>
<dbReference type="InterPro" id="IPR029058">
    <property type="entry name" value="AB_hydrolase_fold"/>
</dbReference>
<dbReference type="RefSeq" id="WP_026800216.1">
    <property type="nucleotide sequence ID" value="NZ_AULI01000007.1"/>
</dbReference>
<dbReference type="OrthoDB" id="31158at2"/>